<dbReference type="AlphaFoldDB" id="X1TPG0"/>
<name>X1TPG0_9ZZZZ</name>
<proteinExistence type="predicted"/>
<evidence type="ECO:0000313" key="1">
    <source>
        <dbReference type="EMBL" id="GAI93256.1"/>
    </source>
</evidence>
<protein>
    <submittedName>
        <fullName evidence="1">Uncharacterized protein</fullName>
    </submittedName>
</protein>
<sequence length="51" mass="6249">FWKGTHIKDYFLEKDIKFFLIKNDLLDLVANYYNIPFPELHNTKLDDFLNK</sequence>
<reference evidence="1" key="1">
    <citation type="journal article" date="2014" name="Front. Microbiol.">
        <title>High frequency of phylogenetically diverse reductive dehalogenase-homologous genes in deep subseafloor sedimentary metagenomes.</title>
        <authorList>
            <person name="Kawai M."/>
            <person name="Futagami T."/>
            <person name="Toyoda A."/>
            <person name="Takaki Y."/>
            <person name="Nishi S."/>
            <person name="Hori S."/>
            <person name="Arai W."/>
            <person name="Tsubouchi T."/>
            <person name="Morono Y."/>
            <person name="Uchiyama I."/>
            <person name="Ito T."/>
            <person name="Fujiyama A."/>
            <person name="Inagaki F."/>
            <person name="Takami H."/>
        </authorList>
    </citation>
    <scope>NUCLEOTIDE SEQUENCE</scope>
    <source>
        <strain evidence="1">Expedition CK06-06</strain>
    </source>
</reference>
<feature type="non-terminal residue" evidence="1">
    <location>
        <position position="1"/>
    </location>
</feature>
<accession>X1TPG0</accession>
<comment type="caution">
    <text evidence="1">The sequence shown here is derived from an EMBL/GenBank/DDBJ whole genome shotgun (WGS) entry which is preliminary data.</text>
</comment>
<gene>
    <name evidence="1" type="ORF">S12H4_38566</name>
</gene>
<organism evidence="1">
    <name type="scientific">marine sediment metagenome</name>
    <dbReference type="NCBI Taxonomy" id="412755"/>
    <lineage>
        <taxon>unclassified sequences</taxon>
        <taxon>metagenomes</taxon>
        <taxon>ecological metagenomes</taxon>
    </lineage>
</organism>
<dbReference type="EMBL" id="BARW01023227">
    <property type="protein sequence ID" value="GAI93256.1"/>
    <property type="molecule type" value="Genomic_DNA"/>
</dbReference>